<dbReference type="AlphaFoldDB" id="A0A0Q0WW09"/>
<comment type="caution">
    <text evidence="2">The sequence shown here is derived from an EMBL/GenBank/DDBJ whole genome shotgun (WGS) entry which is preliminary data.</text>
</comment>
<dbReference type="OrthoDB" id="7018847at2"/>
<keyword evidence="3" id="KW-1185">Reference proteome</keyword>
<dbReference type="EMBL" id="LLWH01000223">
    <property type="protein sequence ID" value="KQB51771.1"/>
    <property type="molecule type" value="Genomic_DNA"/>
</dbReference>
<dbReference type="RefSeq" id="WP_055104726.1">
    <property type="nucleotide sequence ID" value="NZ_LLWH01000223.1"/>
</dbReference>
<reference evidence="2 3" key="1">
    <citation type="submission" date="2015-10" db="EMBL/GenBank/DDBJ databases">
        <title>Pseudomonas helleri sp. nov. and Pseudomonas weihenstephanensis sp. nov., isolated from raw cows milk.</title>
        <authorList>
            <person name="Von Neubeck M."/>
            <person name="Huptas C."/>
            <person name="Wenning M."/>
            <person name="Scherer S."/>
        </authorList>
    </citation>
    <scope>NUCLEOTIDE SEQUENCE [LARGE SCALE GENOMIC DNA]</scope>
    <source>
        <strain evidence="2 3">BSTT44</strain>
    </source>
</reference>
<sequence length="66" mass="7658">MTFMELIQVIGLTCAVTVLLTLFWQRIRLYLKAHVEQYLAPRYLKPCGVRHRKPASPSMRAPDETV</sequence>
<evidence type="ECO:0000313" key="2">
    <source>
        <dbReference type="EMBL" id="KQB51771.1"/>
    </source>
</evidence>
<gene>
    <name evidence="2" type="ORF">AQS70_16885</name>
</gene>
<proteinExistence type="predicted"/>
<dbReference type="Proteomes" id="UP000050342">
    <property type="component" value="Unassembled WGS sequence"/>
</dbReference>
<accession>A0A0Q0WW09</accession>
<organism evidence="2 3">
    <name type="scientific">Pseudomonas endophytica</name>
    <dbReference type="NCBI Taxonomy" id="1563157"/>
    <lineage>
        <taxon>Bacteria</taxon>
        <taxon>Pseudomonadati</taxon>
        <taxon>Pseudomonadota</taxon>
        <taxon>Gammaproteobacteria</taxon>
        <taxon>Pseudomonadales</taxon>
        <taxon>Pseudomonadaceae</taxon>
        <taxon>Pseudomonas</taxon>
    </lineage>
</organism>
<evidence type="ECO:0008006" key="4">
    <source>
        <dbReference type="Google" id="ProtNLM"/>
    </source>
</evidence>
<dbReference type="InterPro" id="IPR019995">
    <property type="entry name" value="Cellulose_BcsF/YhjT"/>
</dbReference>
<dbReference type="Pfam" id="PF11120">
    <property type="entry name" value="CBP_BcsF"/>
    <property type="match status" value="1"/>
</dbReference>
<keyword evidence="1" id="KW-1133">Transmembrane helix</keyword>
<dbReference type="STRING" id="1563157.AQS70_16885"/>
<name>A0A0Q0WW09_9PSED</name>
<feature type="transmembrane region" description="Helical" evidence="1">
    <location>
        <begin position="6"/>
        <end position="24"/>
    </location>
</feature>
<evidence type="ECO:0000256" key="1">
    <source>
        <dbReference type="SAM" id="Phobius"/>
    </source>
</evidence>
<evidence type="ECO:0000313" key="3">
    <source>
        <dbReference type="Proteomes" id="UP000050342"/>
    </source>
</evidence>
<keyword evidence="1" id="KW-0472">Membrane</keyword>
<protein>
    <recommendedName>
        <fullName evidence="4">Cellulose biosynthesis protein BcsF</fullName>
    </recommendedName>
</protein>
<keyword evidence="1" id="KW-0812">Transmembrane</keyword>